<organism evidence="2 3">
    <name type="scientific">Hericium alpestre</name>
    <dbReference type="NCBI Taxonomy" id="135208"/>
    <lineage>
        <taxon>Eukaryota</taxon>
        <taxon>Fungi</taxon>
        <taxon>Dikarya</taxon>
        <taxon>Basidiomycota</taxon>
        <taxon>Agaricomycotina</taxon>
        <taxon>Agaricomycetes</taxon>
        <taxon>Russulales</taxon>
        <taxon>Hericiaceae</taxon>
        <taxon>Hericium</taxon>
    </lineage>
</organism>
<dbReference type="OrthoDB" id="2496395at2759"/>
<evidence type="ECO:0000313" key="3">
    <source>
        <dbReference type="Proteomes" id="UP000298061"/>
    </source>
</evidence>
<dbReference type="Pfam" id="PF20231">
    <property type="entry name" value="DUF6589"/>
    <property type="match status" value="1"/>
</dbReference>
<feature type="domain" description="DUF6589" evidence="1">
    <location>
        <begin position="284"/>
        <end position="398"/>
    </location>
</feature>
<keyword evidence="3" id="KW-1185">Reference proteome</keyword>
<evidence type="ECO:0000259" key="1">
    <source>
        <dbReference type="Pfam" id="PF20231"/>
    </source>
</evidence>
<accession>A0A4Y9ZT32</accession>
<dbReference type="Proteomes" id="UP000298061">
    <property type="component" value="Unassembled WGS sequence"/>
</dbReference>
<comment type="caution">
    <text evidence="2">The sequence shown here is derived from an EMBL/GenBank/DDBJ whole genome shotgun (WGS) entry which is preliminary data.</text>
</comment>
<gene>
    <name evidence="2" type="ORF">EWM64_g6050</name>
</gene>
<name>A0A4Y9ZT32_9AGAM</name>
<protein>
    <recommendedName>
        <fullName evidence="1">DUF6589 domain-containing protein</fullName>
    </recommendedName>
</protein>
<dbReference type="EMBL" id="SFCI01000781">
    <property type="protein sequence ID" value="TFY77962.1"/>
    <property type="molecule type" value="Genomic_DNA"/>
</dbReference>
<evidence type="ECO:0000313" key="2">
    <source>
        <dbReference type="EMBL" id="TFY77962.1"/>
    </source>
</evidence>
<reference evidence="2 3" key="1">
    <citation type="submission" date="2019-02" db="EMBL/GenBank/DDBJ databases">
        <title>Genome sequencing of the rare red list fungi Hericium alpestre (H. flagellum).</title>
        <authorList>
            <person name="Buettner E."/>
            <person name="Kellner H."/>
        </authorList>
    </citation>
    <scope>NUCLEOTIDE SEQUENCE [LARGE SCALE GENOMIC DNA]</scope>
    <source>
        <strain evidence="2 3">DSM 108284</strain>
    </source>
</reference>
<proteinExistence type="predicted"/>
<dbReference type="STRING" id="135208.A0A4Y9ZT32"/>
<sequence>MAGILKKEAEMVTDLGVLQITDHIIDTSFALGLKFRALGATIRETCPALMNCLDAVTTTDCQRAELSSKNLSVKGFLAESAAISLLGARSQRNSYARHVLGLYLYSTGASQQQVTVLNHLGFSVSYVMLAGVGGKEENTKVPTAHLLDGIDAVDADAVTNIGEDPAQDASAVIGDEIDGKDARDGMHNDQDKLKAKGQAAKTRRLGALERLSLLMHHLAQTIAVGLLFLTVYDNINMLWRVGEQIISHTGAHALHRNGTCTTIVPLFKAKLEDLKTEDLDNSFDKAPPLALDDLKLTLPEQELYNECMEHAVLCIAVGHGGPELQEFQQRVRESEPCTSQAIEVHKTDIHPLPAMDINEASTSGNAKVMEAIMKELGLDEAQIADHLKLVTGDQLSIA</sequence>
<dbReference type="InterPro" id="IPR046496">
    <property type="entry name" value="DUF6589"/>
</dbReference>
<dbReference type="AlphaFoldDB" id="A0A4Y9ZT32"/>